<name>C9SGM1_VERA1</name>
<evidence type="ECO:0000313" key="3">
    <source>
        <dbReference type="Proteomes" id="UP000008698"/>
    </source>
</evidence>
<dbReference type="AlphaFoldDB" id="C9SGM1"/>
<organism evidence="3">
    <name type="scientific">Verticillium alfalfae (strain VaMs.102 / ATCC MYA-4576 / FGSC 10136)</name>
    <name type="common">Verticillium wilt of alfalfa</name>
    <name type="synonym">Verticillium albo-atrum</name>
    <dbReference type="NCBI Taxonomy" id="526221"/>
    <lineage>
        <taxon>Eukaryota</taxon>
        <taxon>Fungi</taxon>
        <taxon>Dikarya</taxon>
        <taxon>Ascomycota</taxon>
        <taxon>Pezizomycotina</taxon>
        <taxon>Sordariomycetes</taxon>
        <taxon>Hypocreomycetidae</taxon>
        <taxon>Glomerellales</taxon>
        <taxon>Plectosphaerellaceae</taxon>
        <taxon>Verticillium</taxon>
    </lineage>
</organism>
<dbReference type="Proteomes" id="UP000008698">
    <property type="component" value="Unassembled WGS sequence"/>
</dbReference>
<sequence length="173" mass="19319">MDSMRHTVRSRPGALGHNQRHDHNHRPGTGEGRFQGIAAHLLRDKTADTAKGTRTGRPQVSERGMIVGLRRTRLRESTRVIVEKAAQEMDSLINVGNPAFELHNQLVRADVQWQRRTQVQQAGPFGDWLYKTIHAQDGPSTVRHLGCGLAVKTGEWSRAREGEKMEESSDLGG</sequence>
<dbReference type="EMBL" id="DS985217">
    <property type="protein sequence ID" value="EEY18143.1"/>
    <property type="molecule type" value="Genomic_DNA"/>
</dbReference>
<keyword evidence="3" id="KW-1185">Reference proteome</keyword>
<gene>
    <name evidence="2" type="ORF">VDBG_04252</name>
</gene>
<evidence type="ECO:0000313" key="2">
    <source>
        <dbReference type="EMBL" id="EEY18143.1"/>
    </source>
</evidence>
<proteinExistence type="predicted"/>
<dbReference type="HOGENOM" id="CLU_1548792_0_0_1"/>
<dbReference type="GeneID" id="9535106"/>
<dbReference type="RefSeq" id="XP_003006299.1">
    <property type="nucleotide sequence ID" value="XM_003006253.1"/>
</dbReference>
<feature type="region of interest" description="Disordered" evidence="1">
    <location>
        <begin position="1"/>
        <end position="32"/>
    </location>
</feature>
<reference evidence="3" key="1">
    <citation type="journal article" date="2011" name="PLoS Pathog.">
        <title>Comparative genomics yields insights into niche adaptation of plant vascular wilt pathogens.</title>
        <authorList>
            <person name="Klosterman S.J."/>
            <person name="Subbarao K.V."/>
            <person name="Kang S."/>
            <person name="Veronese P."/>
            <person name="Gold S.E."/>
            <person name="Thomma B.P.H.J."/>
            <person name="Chen Z."/>
            <person name="Henrissat B."/>
            <person name="Lee Y.-H."/>
            <person name="Park J."/>
            <person name="Garcia-Pedrajas M.D."/>
            <person name="Barbara D.J."/>
            <person name="Anchieta A."/>
            <person name="de Jonge R."/>
            <person name="Santhanam P."/>
            <person name="Maruthachalam K."/>
            <person name="Atallah Z."/>
            <person name="Amyotte S.G."/>
            <person name="Paz Z."/>
            <person name="Inderbitzin P."/>
            <person name="Hayes R.J."/>
            <person name="Heiman D.I."/>
            <person name="Young S."/>
            <person name="Zeng Q."/>
            <person name="Engels R."/>
            <person name="Galagan J."/>
            <person name="Cuomo C.A."/>
            <person name="Dobinson K.F."/>
            <person name="Ma L.-J."/>
        </authorList>
    </citation>
    <scope>NUCLEOTIDE SEQUENCE [LARGE SCALE GENOMIC DNA]</scope>
    <source>
        <strain evidence="3">VaMs.102 / ATCC MYA-4576 / FGSC 10136</strain>
    </source>
</reference>
<dbReference type="KEGG" id="val:VDBG_04252"/>
<accession>C9SGM1</accession>
<protein>
    <submittedName>
        <fullName evidence="2">Predicted protein</fullName>
    </submittedName>
</protein>
<evidence type="ECO:0000256" key="1">
    <source>
        <dbReference type="SAM" id="MobiDB-lite"/>
    </source>
</evidence>